<dbReference type="Pfam" id="PF02253">
    <property type="entry name" value="PLA1"/>
    <property type="match status" value="1"/>
</dbReference>
<gene>
    <name evidence="20" type="ORF">AB4876_15920</name>
</gene>
<keyword evidence="17 18" id="KW-0998">Cell outer membrane</keyword>
<feature type="region of interest" description="Disordered" evidence="19">
    <location>
        <begin position="55"/>
        <end position="77"/>
    </location>
</feature>
<accession>A0ABV3UBI2</accession>
<dbReference type="PANTHER" id="PTHR40457">
    <property type="entry name" value="PHOSPHOLIPASE A1"/>
    <property type="match status" value="1"/>
</dbReference>
<dbReference type="Gene3D" id="2.40.230.10">
    <property type="entry name" value="Phospholipase A1"/>
    <property type="match status" value="1"/>
</dbReference>
<feature type="compositionally biased region" description="Polar residues" evidence="19">
    <location>
        <begin position="55"/>
        <end position="68"/>
    </location>
</feature>
<evidence type="ECO:0000256" key="8">
    <source>
        <dbReference type="ARBA" id="ARBA00022452"/>
    </source>
</evidence>
<keyword evidence="12 18" id="KW-0378">Hydrolase</keyword>
<comment type="caution">
    <text evidence="20">The sequence shown here is derived from an EMBL/GenBank/DDBJ whole genome shotgun (WGS) entry which is preliminary data.</text>
</comment>
<evidence type="ECO:0000256" key="10">
    <source>
        <dbReference type="ARBA" id="ARBA00022723"/>
    </source>
</evidence>
<sequence>MKHLVSITAFILIPITGLAQTRQELECLQMAAQSAAESTTVGELRSLCKTPLWSTDSGANSEDSSDPSQYAAPHSKSGIVRERQALERFTVDNPFVLTPHRSNYVMPVSYRDNISNYSNVTSLNDGKADNIELEFQLSIKVMVWENIFKDNGFLSIGYTNRSYWQAYNDIASAPFRETNHEPEVMFTITHDWEWLGFHYVGDQLIFNHQSNGRSEPLSRSWNRLMLNMIFERDRFAMSFKPWYRFKESATDDDNPDIEKYLGNFEWMGIYQWHNRTLSLMLRNNLRSDSKGAVEIGWSFPINPRVKAYVKYFNGYGESLIEYNNAIESIGIGVLISDWL</sequence>
<evidence type="ECO:0000256" key="19">
    <source>
        <dbReference type="SAM" id="MobiDB-lite"/>
    </source>
</evidence>
<comment type="subunit">
    <text evidence="4 18">Homodimer; dimerization is reversible, and the dimeric form is the active one.</text>
</comment>
<dbReference type="Proteomes" id="UP001557485">
    <property type="component" value="Unassembled WGS sequence"/>
</dbReference>
<name>A0ABV3UBI2_9GAMM</name>
<evidence type="ECO:0000256" key="13">
    <source>
        <dbReference type="ARBA" id="ARBA00022837"/>
    </source>
</evidence>
<protein>
    <recommendedName>
        <fullName evidence="7 18">Phospholipase A1</fullName>
        <ecNumber evidence="5 18">3.1.1.32</ecNumber>
        <ecNumber evidence="6 18">3.1.1.4</ecNumber>
    </recommendedName>
    <alternativeName>
        <fullName evidence="18">Phosphatidylcholine 1-acylhydrolase</fullName>
    </alternativeName>
</protein>
<comment type="similarity">
    <text evidence="3 18">Belongs to the phospholipase A1 family.</text>
</comment>
<keyword evidence="8" id="KW-1134">Transmembrane beta strand</keyword>
<evidence type="ECO:0000256" key="17">
    <source>
        <dbReference type="ARBA" id="ARBA00023237"/>
    </source>
</evidence>
<keyword evidence="16" id="KW-0472">Membrane</keyword>
<evidence type="ECO:0000256" key="12">
    <source>
        <dbReference type="ARBA" id="ARBA00022801"/>
    </source>
</evidence>
<comment type="cofactor">
    <cofactor evidence="18">
        <name>Ca(2+)</name>
        <dbReference type="ChEBI" id="CHEBI:29108"/>
    </cofactor>
    <text evidence="18">Binds 1 Ca(2+) ion per monomer. In the dimeric form the Ca(2+) is bound by different amino acids with binding of each Ca(2+) shared with ligands coming from each monomer. The Ca(2+) ion may have a role in catalysis.</text>
</comment>
<dbReference type="InterPro" id="IPR003187">
    <property type="entry name" value="PLipase_A1"/>
</dbReference>
<dbReference type="InterPro" id="IPR036541">
    <property type="entry name" value="PLipase_A1_sf"/>
</dbReference>
<comment type="subcellular location">
    <subcellularLocation>
        <location evidence="18">Cell outer membrane</location>
        <topology evidence="18">Multi-pass membrane protein</topology>
    </subcellularLocation>
    <text evidence="18">One of the very few enzymes located there.</text>
</comment>
<evidence type="ECO:0000256" key="5">
    <source>
        <dbReference type="ARBA" id="ARBA00013179"/>
    </source>
</evidence>
<comment type="function">
    <text evidence="18">Hydrolysis of phosphatidylcholine with phospholipase A2 (EC 3.1.1.4) and phospholipase A1 (EC 3.1.1.32) activities.</text>
</comment>
<evidence type="ECO:0000256" key="2">
    <source>
        <dbReference type="ARBA" id="ARBA00001604"/>
    </source>
</evidence>
<evidence type="ECO:0000313" key="20">
    <source>
        <dbReference type="EMBL" id="MEX1670408.1"/>
    </source>
</evidence>
<dbReference type="PANTHER" id="PTHR40457:SF1">
    <property type="entry name" value="PHOSPHOLIPASE A1"/>
    <property type="match status" value="1"/>
</dbReference>
<keyword evidence="21" id="KW-1185">Reference proteome</keyword>
<organism evidence="20 21">
    <name type="scientific">Zhongshania guokunii</name>
    <dbReference type="NCBI Taxonomy" id="641783"/>
    <lineage>
        <taxon>Bacteria</taxon>
        <taxon>Pseudomonadati</taxon>
        <taxon>Pseudomonadota</taxon>
        <taxon>Gammaproteobacteria</taxon>
        <taxon>Cellvibrionales</taxon>
        <taxon>Spongiibacteraceae</taxon>
        <taxon>Zhongshania</taxon>
    </lineage>
</organism>
<comment type="catalytic activity">
    <reaction evidence="2 18">
        <text>a 1,2-diacyl-sn-glycero-3-phosphocholine + H2O = a 1-acyl-sn-glycero-3-phosphocholine + a fatty acid + H(+)</text>
        <dbReference type="Rhea" id="RHEA:15801"/>
        <dbReference type="ChEBI" id="CHEBI:15377"/>
        <dbReference type="ChEBI" id="CHEBI:15378"/>
        <dbReference type="ChEBI" id="CHEBI:28868"/>
        <dbReference type="ChEBI" id="CHEBI:57643"/>
        <dbReference type="ChEBI" id="CHEBI:58168"/>
        <dbReference type="EC" id="3.1.1.4"/>
    </reaction>
</comment>
<comment type="catalytic activity">
    <reaction evidence="1 18">
        <text>a 1,2-diacyl-sn-glycero-3-phosphocholine + H2O = a 2-acyl-sn-glycero-3-phosphocholine + a fatty acid + H(+)</text>
        <dbReference type="Rhea" id="RHEA:18689"/>
        <dbReference type="ChEBI" id="CHEBI:15377"/>
        <dbReference type="ChEBI" id="CHEBI:15378"/>
        <dbReference type="ChEBI" id="CHEBI:28868"/>
        <dbReference type="ChEBI" id="CHEBI:57643"/>
        <dbReference type="ChEBI" id="CHEBI:57875"/>
        <dbReference type="EC" id="3.1.1.32"/>
    </reaction>
</comment>
<dbReference type="PRINTS" id="PR01486">
    <property type="entry name" value="PHPHLIPASEA1"/>
</dbReference>
<keyword evidence="10 18" id="KW-0479">Metal-binding</keyword>
<evidence type="ECO:0000256" key="14">
    <source>
        <dbReference type="ARBA" id="ARBA00022963"/>
    </source>
</evidence>
<keyword evidence="11" id="KW-0732">Signal</keyword>
<evidence type="ECO:0000256" key="7">
    <source>
        <dbReference type="ARBA" id="ARBA00021726"/>
    </source>
</evidence>
<evidence type="ECO:0000256" key="9">
    <source>
        <dbReference type="ARBA" id="ARBA00022692"/>
    </source>
</evidence>
<evidence type="ECO:0000256" key="15">
    <source>
        <dbReference type="ARBA" id="ARBA00023098"/>
    </source>
</evidence>
<evidence type="ECO:0000256" key="6">
    <source>
        <dbReference type="ARBA" id="ARBA00013278"/>
    </source>
</evidence>
<evidence type="ECO:0000256" key="11">
    <source>
        <dbReference type="ARBA" id="ARBA00022729"/>
    </source>
</evidence>
<proteinExistence type="inferred from homology"/>
<reference evidence="20 21" key="1">
    <citation type="journal article" date="2011" name="Int. J. Syst. Evol. Microbiol.">
        <title>Zhongshania antarctica gen. nov., sp. nov. and Zhongshania guokunii sp. nov., gammaproteobacteria respectively isolated from coastal attached (fast) ice and surface seawater of the Antarctic.</title>
        <authorList>
            <person name="Li H.J."/>
            <person name="Zhang X.Y."/>
            <person name="Chen C.X."/>
            <person name="Zhang Y.J."/>
            <person name="Gao Z.M."/>
            <person name="Yu Y."/>
            <person name="Chen X.L."/>
            <person name="Chen B."/>
            <person name="Zhang Y.Z."/>
        </authorList>
    </citation>
    <scope>NUCLEOTIDE SEQUENCE [LARGE SCALE GENOMIC DNA]</scope>
    <source>
        <strain evidence="20 21">ZS6-22T</strain>
    </source>
</reference>
<dbReference type="RefSeq" id="WP_368382740.1">
    <property type="nucleotide sequence ID" value="NZ_JBFRYA010000016.1"/>
</dbReference>
<dbReference type="SUPFAM" id="SSF56931">
    <property type="entry name" value="Outer membrane phospholipase A (OMPLA)"/>
    <property type="match status" value="1"/>
</dbReference>
<keyword evidence="14 18" id="KW-0442">Lipid degradation</keyword>
<dbReference type="CDD" id="cd00541">
    <property type="entry name" value="OMPLA"/>
    <property type="match status" value="1"/>
</dbReference>
<evidence type="ECO:0000256" key="18">
    <source>
        <dbReference type="RuleBase" id="RU366027"/>
    </source>
</evidence>
<dbReference type="EMBL" id="JBFRYA010000016">
    <property type="protein sequence ID" value="MEX1670408.1"/>
    <property type="molecule type" value="Genomic_DNA"/>
</dbReference>
<keyword evidence="9" id="KW-0812">Transmembrane</keyword>
<evidence type="ECO:0000256" key="4">
    <source>
        <dbReference type="ARBA" id="ARBA00011702"/>
    </source>
</evidence>
<evidence type="ECO:0000256" key="3">
    <source>
        <dbReference type="ARBA" id="ARBA00010525"/>
    </source>
</evidence>
<dbReference type="EC" id="3.1.1.4" evidence="6 18"/>
<evidence type="ECO:0000313" key="21">
    <source>
        <dbReference type="Proteomes" id="UP001557485"/>
    </source>
</evidence>
<keyword evidence="15 18" id="KW-0443">Lipid metabolism</keyword>
<evidence type="ECO:0000256" key="1">
    <source>
        <dbReference type="ARBA" id="ARBA00000111"/>
    </source>
</evidence>
<dbReference type="EC" id="3.1.1.32" evidence="5 18"/>
<keyword evidence="13 18" id="KW-0106">Calcium</keyword>
<evidence type="ECO:0000256" key="16">
    <source>
        <dbReference type="ARBA" id="ARBA00023136"/>
    </source>
</evidence>